<evidence type="ECO:0000313" key="10">
    <source>
        <dbReference type="Proteomes" id="UP000215059"/>
    </source>
</evidence>
<evidence type="ECO:0000256" key="4">
    <source>
        <dbReference type="ARBA" id="ARBA00022827"/>
    </source>
</evidence>
<comment type="similarity">
    <text evidence="2">Belongs to the FAD-binding oxidoreductase/transferase type 4 family.</text>
</comment>
<dbReference type="InterPro" id="IPR016171">
    <property type="entry name" value="Vanillyl_alc_oxidase_C-sub2"/>
</dbReference>
<evidence type="ECO:0000256" key="6">
    <source>
        <dbReference type="ARBA" id="ARBA00023002"/>
    </source>
</evidence>
<comment type="cofactor">
    <cofactor evidence="1">
        <name>FAD</name>
        <dbReference type="ChEBI" id="CHEBI:57692"/>
    </cofactor>
</comment>
<dbReference type="PROSITE" id="PS51387">
    <property type="entry name" value="FAD_PCMH"/>
    <property type="match status" value="1"/>
</dbReference>
<dbReference type="EC" id="1.1.2.4" evidence="7"/>
<dbReference type="GO" id="GO:0008720">
    <property type="term" value="F:D-lactate dehydrogenase (NAD+) activity"/>
    <property type="evidence" value="ECO:0007669"/>
    <property type="project" value="TreeGrafter"/>
</dbReference>
<sequence>MIATNPELAAALKSILPEEQVSFNQTILEQHSRDESYHDCSLPEAVVFPATTEEVVKIMKAANQYNVPVVPFGRGTSLEGHVIPYDRGITIDFSLMDKILEVREEDFLVKVQPGVTRMQLNNALKKHGLFFPVDPGADATLGGMAATNASGTTSVKYGVMRDQVRDIEVVLADGTVMNTGSLAAKSSSGFHLNGLFVGSEGTLGCFTELTLKVYGIPEFILAARASFPTVDDAVGAVVSILQAGIPIARCELVDEQSMKQLNVHSETAYREQATLFLEFHGNEAGLNQDVKFMEDIVADYRCEQIEFETDNAGRNKLWEARHNLAYAYVHGHPGKKLMVTDVCVPISELAGAILYAREELDALGLPGGIVGHVGDGNFHALLMIDTNNPTEVQKASEFNERIVLYALERGGTCTGEHGVGVGKQKYQEREHGNAYLVMKQIKQALDPKNLMNPNKIFSVKKEA</sequence>
<evidence type="ECO:0000256" key="2">
    <source>
        <dbReference type="ARBA" id="ARBA00008000"/>
    </source>
</evidence>
<keyword evidence="6" id="KW-0560">Oxidoreductase</keyword>
<dbReference type="Pfam" id="PF01565">
    <property type="entry name" value="FAD_binding_4"/>
    <property type="match status" value="1"/>
</dbReference>
<dbReference type="FunFam" id="1.10.45.10:FF:000001">
    <property type="entry name" value="D-lactate dehydrogenase mitochondrial"/>
    <property type="match status" value="1"/>
</dbReference>
<dbReference type="FunFam" id="3.30.70.2740:FF:000001">
    <property type="entry name" value="D-lactate dehydrogenase mitochondrial"/>
    <property type="match status" value="1"/>
</dbReference>
<name>A0A235F705_9BACL</name>
<evidence type="ECO:0000256" key="7">
    <source>
        <dbReference type="ARBA" id="ARBA00038897"/>
    </source>
</evidence>
<dbReference type="InterPro" id="IPR006094">
    <property type="entry name" value="Oxid_FAD_bind_N"/>
</dbReference>
<proteinExistence type="inferred from homology"/>
<evidence type="ECO:0000256" key="1">
    <source>
        <dbReference type="ARBA" id="ARBA00001974"/>
    </source>
</evidence>
<dbReference type="InterPro" id="IPR036318">
    <property type="entry name" value="FAD-bd_PCMH-like_sf"/>
</dbReference>
<evidence type="ECO:0000313" key="9">
    <source>
        <dbReference type="EMBL" id="OYD56737.1"/>
    </source>
</evidence>
<dbReference type="SUPFAM" id="SSF56176">
    <property type="entry name" value="FAD-binding/transporter-associated domain-like"/>
    <property type="match status" value="1"/>
</dbReference>
<evidence type="ECO:0000256" key="3">
    <source>
        <dbReference type="ARBA" id="ARBA00022630"/>
    </source>
</evidence>
<evidence type="ECO:0000256" key="5">
    <source>
        <dbReference type="ARBA" id="ARBA00022946"/>
    </source>
</evidence>
<dbReference type="AlphaFoldDB" id="A0A235F705"/>
<dbReference type="RefSeq" id="WP_094253752.1">
    <property type="nucleotide sequence ID" value="NZ_JBHLXL010000002.1"/>
</dbReference>
<dbReference type="PANTHER" id="PTHR11748">
    <property type="entry name" value="D-LACTATE DEHYDROGENASE"/>
    <property type="match status" value="1"/>
</dbReference>
<gene>
    <name evidence="9" type="ORF">CGZ90_17155</name>
</gene>
<dbReference type="GO" id="GO:0071949">
    <property type="term" value="F:FAD binding"/>
    <property type="evidence" value="ECO:0007669"/>
    <property type="project" value="InterPro"/>
</dbReference>
<protein>
    <recommendedName>
        <fullName evidence="7">D-lactate dehydrogenase (cytochrome)</fullName>
        <ecNumber evidence="7">1.1.2.4</ecNumber>
    </recommendedName>
</protein>
<accession>A0A235F705</accession>
<dbReference type="InterPro" id="IPR016169">
    <property type="entry name" value="FAD-bd_PCMH_sub2"/>
</dbReference>
<dbReference type="InterPro" id="IPR016164">
    <property type="entry name" value="FAD-linked_Oxase-like_C"/>
</dbReference>
<keyword evidence="5" id="KW-0809">Transit peptide</keyword>
<dbReference type="Gene3D" id="3.30.465.10">
    <property type="match status" value="1"/>
</dbReference>
<dbReference type="Proteomes" id="UP000215059">
    <property type="component" value="Unassembled WGS sequence"/>
</dbReference>
<dbReference type="Pfam" id="PF02913">
    <property type="entry name" value="FAD-oxidase_C"/>
    <property type="match status" value="1"/>
</dbReference>
<keyword evidence="10" id="KW-1185">Reference proteome</keyword>
<dbReference type="InterPro" id="IPR004113">
    <property type="entry name" value="FAD-bd_oxidored_4_C"/>
</dbReference>
<dbReference type="Gene3D" id="3.30.70.2740">
    <property type="match status" value="1"/>
</dbReference>
<dbReference type="GO" id="GO:0004458">
    <property type="term" value="F:D-lactate dehydrogenase (cytochrome) activity"/>
    <property type="evidence" value="ECO:0007669"/>
    <property type="project" value="UniProtKB-EC"/>
</dbReference>
<dbReference type="InterPro" id="IPR016166">
    <property type="entry name" value="FAD-bd_PCMH"/>
</dbReference>
<reference evidence="9 10" key="1">
    <citation type="submission" date="2017-07" db="EMBL/GenBank/DDBJ databases">
        <title>Fictibacillus sp. nov. GDSW-R2A3 Genome sequencing and assembly.</title>
        <authorList>
            <person name="Mayilraj S."/>
        </authorList>
    </citation>
    <scope>NUCLEOTIDE SEQUENCE [LARGE SCALE GENOMIC DNA]</scope>
    <source>
        <strain evidence="9 10">GDSW-R2A3</strain>
    </source>
</reference>
<feature type="domain" description="FAD-binding PCMH-type" evidence="8">
    <location>
        <begin position="39"/>
        <end position="216"/>
    </location>
</feature>
<dbReference type="OrthoDB" id="9767256at2"/>
<dbReference type="GO" id="GO:1903457">
    <property type="term" value="P:lactate catabolic process"/>
    <property type="evidence" value="ECO:0007669"/>
    <property type="project" value="TreeGrafter"/>
</dbReference>
<keyword evidence="4" id="KW-0274">FAD</keyword>
<evidence type="ECO:0000259" key="8">
    <source>
        <dbReference type="PROSITE" id="PS51387"/>
    </source>
</evidence>
<keyword evidence="3" id="KW-0285">Flavoprotein</keyword>
<dbReference type="FunFam" id="3.30.465.10:FF:000016">
    <property type="entry name" value="probable D-lactate dehydrogenase, mitochondrial"/>
    <property type="match status" value="1"/>
</dbReference>
<comment type="caution">
    <text evidence="9">The sequence shown here is derived from an EMBL/GenBank/DDBJ whole genome shotgun (WGS) entry which is preliminary data.</text>
</comment>
<dbReference type="EMBL" id="NOII01000011">
    <property type="protein sequence ID" value="OYD56737.1"/>
    <property type="molecule type" value="Genomic_DNA"/>
</dbReference>
<dbReference type="PANTHER" id="PTHR11748:SF111">
    <property type="entry name" value="D-LACTATE DEHYDROGENASE, MITOCHONDRIAL-RELATED"/>
    <property type="match status" value="1"/>
</dbReference>
<dbReference type="SUPFAM" id="SSF55103">
    <property type="entry name" value="FAD-linked oxidases, C-terminal domain"/>
    <property type="match status" value="1"/>
</dbReference>
<organism evidence="9 10">
    <name type="scientific">Fictibacillus aquaticus</name>
    <dbReference type="NCBI Taxonomy" id="2021314"/>
    <lineage>
        <taxon>Bacteria</taxon>
        <taxon>Bacillati</taxon>
        <taxon>Bacillota</taxon>
        <taxon>Bacilli</taxon>
        <taxon>Bacillales</taxon>
        <taxon>Fictibacillaceae</taxon>
        <taxon>Fictibacillus</taxon>
    </lineage>
</organism>
<dbReference type="Gene3D" id="1.10.45.10">
    <property type="entry name" value="Vanillyl-alcohol Oxidase, Chain A, domain 4"/>
    <property type="match status" value="1"/>
</dbReference>